<proteinExistence type="predicted"/>
<dbReference type="InterPro" id="IPR000719">
    <property type="entry name" value="Prot_kinase_dom"/>
</dbReference>
<dbReference type="GO" id="GO:0044773">
    <property type="term" value="P:mitotic DNA damage checkpoint signaling"/>
    <property type="evidence" value="ECO:0007669"/>
    <property type="project" value="TreeGrafter"/>
</dbReference>
<keyword evidence="2" id="KW-0808">Transferase</keyword>
<accession>A0A9W9SGN9</accession>
<feature type="domain" description="Protein kinase" evidence="1">
    <location>
        <begin position="1"/>
        <end position="232"/>
    </location>
</feature>
<gene>
    <name evidence="2" type="ORF">N7496_005094</name>
</gene>
<dbReference type="EMBL" id="JAPZBS010000004">
    <property type="protein sequence ID" value="KAJ5377685.1"/>
    <property type="molecule type" value="Genomic_DNA"/>
</dbReference>
<dbReference type="SMART" id="SM00220">
    <property type="entry name" value="S_TKc"/>
    <property type="match status" value="1"/>
</dbReference>
<evidence type="ECO:0000313" key="2">
    <source>
        <dbReference type="EMBL" id="KAJ5377685.1"/>
    </source>
</evidence>
<sequence>MVVNGRTGLSAAAKRNLKSPKNGYAVDQEIEMTSRISKLTHQRIRNFLDDEWMPTVDNITDEYIIISPLLNATFRSLYTSNVSHVGRSIFFSQLLEGIAFLHGHGICHRDVKPDNILVKSYDPPEAMLTDFGCASDKTRIPYDSPGTIPYLAPEQVEGQTHGRAVDYWSCGMVGLELVRGQVVGSRILRGHNLTRHQDFLRDSDSPLNMCALAMLQVDPDSRMTAAEALPYFRGLEESRPPRPMRNDSPA</sequence>
<dbReference type="GO" id="GO:0005634">
    <property type="term" value="C:nucleus"/>
    <property type="evidence" value="ECO:0007669"/>
    <property type="project" value="TreeGrafter"/>
</dbReference>
<dbReference type="GO" id="GO:0004674">
    <property type="term" value="F:protein serine/threonine kinase activity"/>
    <property type="evidence" value="ECO:0007669"/>
    <property type="project" value="TreeGrafter"/>
</dbReference>
<dbReference type="AlphaFoldDB" id="A0A9W9SGN9"/>
<keyword evidence="3" id="KW-1185">Reference proteome</keyword>
<dbReference type="InterPro" id="IPR011009">
    <property type="entry name" value="Kinase-like_dom_sf"/>
</dbReference>
<dbReference type="Pfam" id="PF00069">
    <property type="entry name" value="Pkinase"/>
    <property type="match status" value="1"/>
</dbReference>
<dbReference type="GO" id="GO:0005524">
    <property type="term" value="F:ATP binding"/>
    <property type="evidence" value="ECO:0007669"/>
    <property type="project" value="InterPro"/>
</dbReference>
<comment type="caution">
    <text evidence="2">The sequence shown here is derived from an EMBL/GenBank/DDBJ whole genome shotgun (WGS) entry which is preliminary data.</text>
</comment>
<evidence type="ECO:0000313" key="3">
    <source>
        <dbReference type="Proteomes" id="UP001147782"/>
    </source>
</evidence>
<dbReference type="Gene3D" id="1.10.510.10">
    <property type="entry name" value="Transferase(Phosphotransferase) domain 1"/>
    <property type="match status" value="1"/>
</dbReference>
<evidence type="ECO:0000259" key="1">
    <source>
        <dbReference type="PROSITE" id="PS50011"/>
    </source>
</evidence>
<dbReference type="PROSITE" id="PS50011">
    <property type="entry name" value="PROTEIN_KINASE_DOM"/>
    <property type="match status" value="1"/>
</dbReference>
<dbReference type="GO" id="GO:0005737">
    <property type="term" value="C:cytoplasm"/>
    <property type="evidence" value="ECO:0007669"/>
    <property type="project" value="TreeGrafter"/>
</dbReference>
<dbReference type="GeneID" id="81437202"/>
<name>A0A9W9SGN9_9EURO</name>
<dbReference type="InterPro" id="IPR008271">
    <property type="entry name" value="Ser/Thr_kinase_AS"/>
</dbReference>
<reference evidence="2" key="1">
    <citation type="submission" date="2022-11" db="EMBL/GenBank/DDBJ databases">
        <authorList>
            <person name="Petersen C."/>
        </authorList>
    </citation>
    <scope>NUCLEOTIDE SEQUENCE</scope>
    <source>
        <strain evidence="2">IBT 29864</strain>
    </source>
</reference>
<dbReference type="PANTHER" id="PTHR44167:SF24">
    <property type="entry name" value="SERINE_THREONINE-PROTEIN KINASE CHK2"/>
    <property type="match status" value="1"/>
</dbReference>
<dbReference type="PROSITE" id="PS00108">
    <property type="entry name" value="PROTEIN_KINASE_ST"/>
    <property type="match status" value="1"/>
</dbReference>
<organism evidence="2 3">
    <name type="scientific">Penicillium cataractarum</name>
    <dbReference type="NCBI Taxonomy" id="2100454"/>
    <lineage>
        <taxon>Eukaryota</taxon>
        <taxon>Fungi</taxon>
        <taxon>Dikarya</taxon>
        <taxon>Ascomycota</taxon>
        <taxon>Pezizomycotina</taxon>
        <taxon>Eurotiomycetes</taxon>
        <taxon>Eurotiomycetidae</taxon>
        <taxon>Eurotiales</taxon>
        <taxon>Aspergillaceae</taxon>
        <taxon>Penicillium</taxon>
    </lineage>
</organism>
<dbReference type="SUPFAM" id="SSF56112">
    <property type="entry name" value="Protein kinase-like (PK-like)"/>
    <property type="match status" value="1"/>
</dbReference>
<dbReference type="RefSeq" id="XP_056556548.1">
    <property type="nucleotide sequence ID" value="XM_056698023.1"/>
</dbReference>
<dbReference type="OrthoDB" id="4362607at2759"/>
<keyword evidence="2" id="KW-0418">Kinase</keyword>
<dbReference type="PANTHER" id="PTHR44167">
    <property type="entry name" value="OVARIAN-SPECIFIC SERINE/THREONINE-PROTEIN KINASE LOK-RELATED"/>
    <property type="match status" value="1"/>
</dbReference>
<reference evidence="2" key="2">
    <citation type="journal article" date="2023" name="IMA Fungus">
        <title>Comparative genomic study of the Penicillium genus elucidates a diverse pangenome and 15 lateral gene transfer events.</title>
        <authorList>
            <person name="Petersen C."/>
            <person name="Sorensen T."/>
            <person name="Nielsen M.R."/>
            <person name="Sondergaard T.E."/>
            <person name="Sorensen J.L."/>
            <person name="Fitzpatrick D.A."/>
            <person name="Frisvad J.C."/>
            <person name="Nielsen K.L."/>
        </authorList>
    </citation>
    <scope>NUCLEOTIDE SEQUENCE</scope>
    <source>
        <strain evidence="2">IBT 29864</strain>
    </source>
</reference>
<dbReference type="Proteomes" id="UP001147782">
    <property type="component" value="Unassembled WGS sequence"/>
</dbReference>
<protein>
    <submittedName>
        <fullName evidence="2">Kinase-like domain-containing protein</fullName>
    </submittedName>
</protein>